<dbReference type="InterPro" id="IPR040025">
    <property type="entry name" value="Znf622/Rei1/Reh1"/>
</dbReference>
<feature type="region of interest" description="Disordered" evidence="1">
    <location>
        <begin position="250"/>
        <end position="295"/>
    </location>
</feature>
<evidence type="ECO:0000259" key="2">
    <source>
        <dbReference type="Pfam" id="PF12756"/>
    </source>
</evidence>
<dbReference type="GO" id="GO:0042273">
    <property type="term" value="P:ribosomal large subunit biogenesis"/>
    <property type="evidence" value="ECO:0007669"/>
    <property type="project" value="TreeGrafter"/>
</dbReference>
<comment type="caution">
    <text evidence="3">The sequence shown here is derived from an EMBL/GenBank/DDBJ whole genome shotgun (WGS) entry which is preliminary data.</text>
</comment>
<dbReference type="Proteomes" id="UP001212841">
    <property type="component" value="Unassembled WGS sequence"/>
</dbReference>
<dbReference type="EMBL" id="JADGJD010000004">
    <property type="protein sequence ID" value="KAJ3057405.1"/>
    <property type="molecule type" value="Genomic_DNA"/>
</dbReference>
<protein>
    <recommendedName>
        <fullName evidence="2">ZN622/Rei1/Reh1 zinc finger C2H2-type domain-containing protein</fullName>
    </recommendedName>
</protein>
<dbReference type="Pfam" id="PF12756">
    <property type="entry name" value="zf-C2H2_2"/>
    <property type="match status" value="1"/>
</dbReference>
<dbReference type="InterPro" id="IPR036236">
    <property type="entry name" value="Znf_C2H2_sf"/>
</dbReference>
<feature type="compositionally biased region" description="Basic and acidic residues" evidence="1">
    <location>
        <begin position="89"/>
        <end position="102"/>
    </location>
</feature>
<dbReference type="PANTHER" id="PTHR13182:SF8">
    <property type="entry name" value="CYTOPLASMIC 60S SUBUNIT BIOGENESIS FACTOR ZNF622"/>
    <property type="match status" value="1"/>
</dbReference>
<dbReference type="InterPro" id="IPR041661">
    <property type="entry name" value="ZN622/Rei1/Reh1_Znf-C2H2"/>
</dbReference>
<name>A0AAD5SS23_9FUNG</name>
<accession>A0AAD5SS23</accession>
<feature type="compositionally biased region" description="Low complexity" evidence="1">
    <location>
        <begin position="41"/>
        <end position="54"/>
    </location>
</feature>
<dbReference type="PANTHER" id="PTHR13182">
    <property type="entry name" value="ZINC FINGER PROTEIN 622"/>
    <property type="match status" value="1"/>
</dbReference>
<dbReference type="GO" id="GO:0030687">
    <property type="term" value="C:preribosome, large subunit precursor"/>
    <property type="evidence" value="ECO:0007669"/>
    <property type="project" value="TreeGrafter"/>
</dbReference>
<sequence length="394" mass="43564">MSLTGSTVSGNTGGSPSDQPYVSMPSAATRERLLKERQERAAAAATTTSTDSSNINRTRTCQICSVSYDIMKEGHHLQSKQHRNNLAGKEVKKKGAGEDDKRIAVDEKKGEDGEPKVWENETDCLFCLKTSPDLESNLEHMKSAHSFIIPDQTYLSQPVELMTYLAAIIENGNCLYCHSPEARAAKQTSSDEDDESSNNDIFRFDAPGPFATPRDARRHMISKGHCKVFWENGAQLALDGIYDWGVSEEDVLDEDGNPTPPQRSTTGDLILSSGSRVLNRNSPRTPSPQPQSFSQEVITRNGRALPTQLSNNLLSMKPSERNAVLRSSKKELEMMANFTPAQLTAVAKTRDAAFKASVKEWRYKGRIGVARKHGGANQEINSNEDDGRRRPQLH</sequence>
<dbReference type="SUPFAM" id="SSF57667">
    <property type="entry name" value="beta-beta-alpha zinc fingers"/>
    <property type="match status" value="1"/>
</dbReference>
<proteinExistence type="predicted"/>
<feature type="compositionally biased region" description="Basic and acidic residues" evidence="1">
    <location>
        <begin position="29"/>
        <end position="40"/>
    </location>
</feature>
<feature type="compositionally biased region" description="Polar residues" evidence="1">
    <location>
        <begin position="262"/>
        <end position="295"/>
    </location>
</feature>
<feature type="region of interest" description="Disordered" evidence="1">
    <location>
        <begin position="185"/>
        <end position="210"/>
    </location>
</feature>
<evidence type="ECO:0000313" key="3">
    <source>
        <dbReference type="EMBL" id="KAJ3057405.1"/>
    </source>
</evidence>
<feature type="region of interest" description="Disordered" evidence="1">
    <location>
        <begin position="76"/>
        <end position="102"/>
    </location>
</feature>
<feature type="region of interest" description="Disordered" evidence="1">
    <location>
        <begin position="1"/>
        <end position="54"/>
    </location>
</feature>
<dbReference type="AlphaFoldDB" id="A0AAD5SS23"/>
<evidence type="ECO:0000313" key="4">
    <source>
        <dbReference type="Proteomes" id="UP001212841"/>
    </source>
</evidence>
<feature type="compositionally biased region" description="Low complexity" evidence="1">
    <location>
        <begin position="1"/>
        <end position="17"/>
    </location>
</feature>
<reference evidence="3" key="1">
    <citation type="submission" date="2020-05" db="EMBL/GenBank/DDBJ databases">
        <title>Phylogenomic resolution of chytrid fungi.</title>
        <authorList>
            <person name="Stajich J.E."/>
            <person name="Amses K."/>
            <person name="Simmons R."/>
            <person name="Seto K."/>
            <person name="Myers J."/>
            <person name="Bonds A."/>
            <person name="Quandt C.A."/>
            <person name="Barry K."/>
            <person name="Liu P."/>
            <person name="Grigoriev I."/>
            <person name="Longcore J.E."/>
            <person name="James T.Y."/>
        </authorList>
    </citation>
    <scope>NUCLEOTIDE SEQUENCE</scope>
    <source>
        <strain evidence="3">JEL0318</strain>
    </source>
</reference>
<feature type="region of interest" description="Disordered" evidence="1">
    <location>
        <begin position="372"/>
        <end position="394"/>
    </location>
</feature>
<gene>
    <name evidence="3" type="ORF">HK097_007584</name>
</gene>
<feature type="domain" description="ZN622/Rei1/Reh1 zinc finger C2H2-type" evidence="2">
    <location>
        <begin position="123"/>
        <end position="181"/>
    </location>
</feature>
<organism evidence="3 4">
    <name type="scientific">Rhizophlyctis rosea</name>
    <dbReference type="NCBI Taxonomy" id="64517"/>
    <lineage>
        <taxon>Eukaryota</taxon>
        <taxon>Fungi</taxon>
        <taxon>Fungi incertae sedis</taxon>
        <taxon>Chytridiomycota</taxon>
        <taxon>Chytridiomycota incertae sedis</taxon>
        <taxon>Chytridiomycetes</taxon>
        <taxon>Rhizophlyctidales</taxon>
        <taxon>Rhizophlyctidaceae</taxon>
        <taxon>Rhizophlyctis</taxon>
    </lineage>
</organism>
<keyword evidence="4" id="KW-1185">Reference proteome</keyword>
<feature type="compositionally biased region" description="Basic and acidic residues" evidence="1">
    <location>
        <begin position="385"/>
        <end position="394"/>
    </location>
</feature>
<evidence type="ECO:0000256" key="1">
    <source>
        <dbReference type="SAM" id="MobiDB-lite"/>
    </source>
</evidence>